<dbReference type="Proteomes" id="UP000556329">
    <property type="component" value="Unassembled WGS sequence"/>
</dbReference>
<reference evidence="2 3" key="1">
    <citation type="submission" date="2020-08" db="EMBL/GenBank/DDBJ databases">
        <title>Genomic Encyclopedia of Type Strains, Phase IV (KMG-IV): sequencing the most valuable type-strain genomes for metagenomic binning, comparative biology and taxonomic classification.</title>
        <authorList>
            <person name="Goeker M."/>
        </authorList>
    </citation>
    <scope>NUCLEOTIDE SEQUENCE [LARGE SCALE GENOMIC DNA]</scope>
    <source>
        <strain evidence="2 3">DSM 100039</strain>
    </source>
</reference>
<proteinExistence type="predicted"/>
<evidence type="ECO:0000313" key="3">
    <source>
        <dbReference type="Proteomes" id="UP000556329"/>
    </source>
</evidence>
<evidence type="ECO:0000256" key="1">
    <source>
        <dbReference type="SAM" id="MobiDB-lite"/>
    </source>
</evidence>
<protein>
    <recommendedName>
        <fullName evidence="4">Nutrient deprivation-induced protein</fullName>
    </recommendedName>
</protein>
<gene>
    <name evidence="2" type="ORF">HNQ71_003344</name>
</gene>
<sequence>MAPHNDDLREIMAQCRVERQALFGPVSEISRRLQPRHLVDVTTRYARDKVAEAVSGVSDAIKENGGTAATVALGAVAVFDAGRRSVDSSKPPTNPNGFPWASEAQGPGEASVPRVQPSRQAVTNAARTKMLAGSVGGLLIGHVIGRSFDATETERKLFGKASGEVQEVASEFVNQHLHGAKLVAAQAFGFARYSAAFLAIMATVSDFFGRSEGSSDPPIQ</sequence>
<evidence type="ECO:0000313" key="2">
    <source>
        <dbReference type="EMBL" id="MBB6410670.1"/>
    </source>
</evidence>
<name>A0A841PIV0_9HYPH</name>
<evidence type="ECO:0008006" key="4">
    <source>
        <dbReference type="Google" id="ProtNLM"/>
    </source>
</evidence>
<feature type="region of interest" description="Disordered" evidence="1">
    <location>
        <begin position="84"/>
        <end position="114"/>
    </location>
</feature>
<accession>A0A841PIV0</accession>
<dbReference type="AlphaFoldDB" id="A0A841PIV0"/>
<dbReference type="RefSeq" id="WP_184873598.1">
    <property type="nucleotide sequence ID" value="NZ_JACHEF010000003.1"/>
</dbReference>
<comment type="caution">
    <text evidence="2">The sequence shown here is derived from an EMBL/GenBank/DDBJ whole genome shotgun (WGS) entry which is preliminary data.</text>
</comment>
<organism evidence="2 3">
    <name type="scientific">Mesorhizobium sangaii</name>
    <dbReference type="NCBI Taxonomy" id="505389"/>
    <lineage>
        <taxon>Bacteria</taxon>
        <taxon>Pseudomonadati</taxon>
        <taxon>Pseudomonadota</taxon>
        <taxon>Alphaproteobacteria</taxon>
        <taxon>Hyphomicrobiales</taxon>
        <taxon>Phyllobacteriaceae</taxon>
        <taxon>Mesorhizobium</taxon>
    </lineage>
</organism>
<dbReference type="EMBL" id="JACHEF010000003">
    <property type="protein sequence ID" value="MBB6410670.1"/>
    <property type="molecule type" value="Genomic_DNA"/>
</dbReference>
<keyword evidence="3" id="KW-1185">Reference proteome</keyword>